<gene>
    <name evidence="8" type="ORF">CDV31_014875</name>
</gene>
<feature type="transmembrane region" description="Helical" evidence="6">
    <location>
        <begin position="20"/>
        <end position="39"/>
    </location>
</feature>
<evidence type="ECO:0000313" key="9">
    <source>
        <dbReference type="Proteomes" id="UP000288429"/>
    </source>
</evidence>
<accession>A0A428STI1</accession>
<feature type="transmembrane region" description="Helical" evidence="6">
    <location>
        <begin position="147"/>
        <end position="172"/>
    </location>
</feature>
<evidence type="ECO:0000313" key="8">
    <source>
        <dbReference type="EMBL" id="RSL93077.1"/>
    </source>
</evidence>
<evidence type="ECO:0000256" key="3">
    <source>
        <dbReference type="ARBA" id="ARBA00022989"/>
    </source>
</evidence>
<feature type="transmembrane region" description="Helical" evidence="6">
    <location>
        <begin position="224"/>
        <end position="242"/>
    </location>
</feature>
<evidence type="ECO:0000259" key="7">
    <source>
        <dbReference type="Pfam" id="PF20684"/>
    </source>
</evidence>
<dbReference type="Proteomes" id="UP000288429">
    <property type="component" value="Unassembled WGS sequence"/>
</dbReference>
<proteinExistence type="inferred from homology"/>
<dbReference type="PANTHER" id="PTHR33048:SF64">
    <property type="entry name" value="INTEGRAL MEMBRANE PROTEIN"/>
    <property type="match status" value="1"/>
</dbReference>
<reference evidence="8 9" key="1">
    <citation type="submission" date="2017-06" db="EMBL/GenBank/DDBJ databases">
        <title>Cmopartive genomic analysis of Ambrosia Fusariam Clade fungi.</title>
        <authorList>
            <person name="Stajich J.E."/>
            <person name="Carrillo J."/>
            <person name="Kijimoto T."/>
            <person name="Eskalen A."/>
            <person name="O'Donnell K."/>
            <person name="Kasson M."/>
        </authorList>
    </citation>
    <scope>NUCLEOTIDE SEQUENCE [LARGE SCALE GENOMIC DNA]</scope>
    <source>
        <strain evidence="8 9">NRRL 20438</strain>
    </source>
</reference>
<dbReference type="InterPro" id="IPR052337">
    <property type="entry name" value="SAT4-like"/>
</dbReference>
<feature type="transmembrane region" description="Helical" evidence="6">
    <location>
        <begin position="105"/>
        <end position="126"/>
    </location>
</feature>
<evidence type="ECO:0000256" key="5">
    <source>
        <dbReference type="ARBA" id="ARBA00038359"/>
    </source>
</evidence>
<protein>
    <recommendedName>
        <fullName evidence="7">Rhodopsin domain-containing protein</fullName>
    </recommendedName>
</protein>
<dbReference type="AlphaFoldDB" id="A0A428STI1"/>
<evidence type="ECO:0000256" key="1">
    <source>
        <dbReference type="ARBA" id="ARBA00004141"/>
    </source>
</evidence>
<comment type="subcellular location">
    <subcellularLocation>
        <location evidence="1">Membrane</location>
        <topology evidence="1">Multi-pass membrane protein</topology>
    </subcellularLocation>
</comment>
<sequence length="372" mass="41022">MAWVRNTPEGTTTDGPKITGITTGFTALSLCIVCLRLYVRGFLIKSFGHDDWVIVIAWLGICGYTTATVIRTSSSRRIVFDTDRRKETTWGLGLKSLDDMPDENVYTFGLVQYIGAPFYVVGIYGFKMSLLLSYIRVFPGNYRIATIIVAVIISMAHIAFICVFLFLCTPIAKQWDPSITGGHCADAVPFYLSFSSLTILFDVMVLVLPFPALLKSQIQLRKKVVLLGLFGLGIFVTVVQVIRIQTIQNLKNYLDSSKAILWSIIETNTGIIIASIPTLSPLVKYFAEKSRAATSSASYNLNSQYALQSWKSKKSGMRPLGSGVDHEAHVSTEAHLDDSTENILIMSPGIRKQTSIIVESKEASTRTDSSSA</sequence>
<comment type="caution">
    <text evidence="8">The sequence shown here is derived from an EMBL/GenBank/DDBJ whole genome shotgun (WGS) entry which is preliminary data.</text>
</comment>
<dbReference type="InterPro" id="IPR049326">
    <property type="entry name" value="Rhodopsin_dom_fungi"/>
</dbReference>
<keyword evidence="2 6" id="KW-0812">Transmembrane</keyword>
<feature type="transmembrane region" description="Helical" evidence="6">
    <location>
        <begin position="51"/>
        <end position="70"/>
    </location>
</feature>
<keyword evidence="9" id="KW-1185">Reference proteome</keyword>
<comment type="similarity">
    <text evidence="5">Belongs to the SAT4 family.</text>
</comment>
<evidence type="ECO:0000256" key="6">
    <source>
        <dbReference type="SAM" id="Phobius"/>
    </source>
</evidence>
<evidence type="ECO:0000256" key="4">
    <source>
        <dbReference type="ARBA" id="ARBA00023136"/>
    </source>
</evidence>
<dbReference type="Pfam" id="PF20684">
    <property type="entry name" value="Fung_rhodopsin"/>
    <property type="match status" value="1"/>
</dbReference>
<dbReference type="PANTHER" id="PTHR33048">
    <property type="entry name" value="PTH11-LIKE INTEGRAL MEMBRANE PROTEIN (AFU_ORTHOLOGUE AFUA_5G11245)"/>
    <property type="match status" value="1"/>
</dbReference>
<evidence type="ECO:0000256" key="2">
    <source>
        <dbReference type="ARBA" id="ARBA00022692"/>
    </source>
</evidence>
<dbReference type="EMBL" id="NIZV01000358">
    <property type="protein sequence ID" value="RSL93077.1"/>
    <property type="molecule type" value="Genomic_DNA"/>
</dbReference>
<organism evidence="8 9">
    <name type="scientific">Fusarium ambrosium</name>
    <dbReference type="NCBI Taxonomy" id="131363"/>
    <lineage>
        <taxon>Eukaryota</taxon>
        <taxon>Fungi</taxon>
        <taxon>Dikarya</taxon>
        <taxon>Ascomycota</taxon>
        <taxon>Pezizomycotina</taxon>
        <taxon>Sordariomycetes</taxon>
        <taxon>Hypocreomycetidae</taxon>
        <taxon>Hypocreales</taxon>
        <taxon>Nectriaceae</taxon>
        <taxon>Fusarium</taxon>
        <taxon>Fusarium solani species complex</taxon>
    </lineage>
</organism>
<keyword evidence="3 6" id="KW-1133">Transmembrane helix</keyword>
<dbReference type="GO" id="GO:0016020">
    <property type="term" value="C:membrane"/>
    <property type="evidence" value="ECO:0007669"/>
    <property type="project" value="UniProtKB-SubCell"/>
</dbReference>
<keyword evidence="4 6" id="KW-0472">Membrane</keyword>
<feature type="transmembrane region" description="Helical" evidence="6">
    <location>
        <begin position="192"/>
        <end position="212"/>
    </location>
</feature>
<name>A0A428STI1_9HYPO</name>
<feature type="domain" description="Rhodopsin" evidence="7">
    <location>
        <begin position="35"/>
        <end position="284"/>
    </location>
</feature>